<name>A0A2S6CA67_9PEZI</name>
<keyword evidence="2" id="KW-1185">Reference proteome</keyword>
<organism evidence="1 2">
    <name type="scientific">Cercospora berteroae</name>
    <dbReference type="NCBI Taxonomy" id="357750"/>
    <lineage>
        <taxon>Eukaryota</taxon>
        <taxon>Fungi</taxon>
        <taxon>Dikarya</taxon>
        <taxon>Ascomycota</taxon>
        <taxon>Pezizomycotina</taxon>
        <taxon>Dothideomycetes</taxon>
        <taxon>Dothideomycetidae</taxon>
        <taxon>Mycosphaerellales</taxon>
        <taxon>Mycosphaerellaceae</taxon>
        <taxon>Cercospora</taxon>
    </lineage>
</organism>
<evidence type="ECO:0008006" key="3">
    <source>
        <dbReference type="Google" id="ProtNLM"/>
    </source>
</evidence>
<gene>
    <name evidence="1" type="ORF">CBER1_01820</name>
</gene>
<reference evidence="2" key="1">
    <citation type="journal article" date="2017" name="bioRxiv">
        <title>Conservation of a gene cluster reveals novel cercosporin biosynthetic mechanisms and extends production to the genus Colletotrichum.</title>
        <authorList>
            <person name="de Jonge R."/>
            <person name="Ebert M.K."/>
            <person name="Huitt-Roehl C.R."/>
            <person name="Pal P."/>
            <person name="Suttle J.C."/>
            <person name="Spanner R.E."/>
            <person name="Neubauer J.D."/>
            <person name="Jurick W.M.II."/>
            <person name="Stott K.A."/>
            <person name="Secor G.A."/>
            <person name="Thomma B.P.H.J."/>
            <person name="Van de Peer Y."/>
            <person name="Townsend C.A."/>
            <person name="Bolton M.D."/>
        </authorList>
    </citation>
    <scope>NUCLEOTIDE SEQUENCE [LARGE SCALE GENOMIC DNA]</scope>
    <source>
        <strain evidence="2">CBS538.71</strain>
    </source>
</reference>
<evidence type="ECO:0000313" key="1">
    <source>
        <dbReference type="EMBL" id="PPJ56617.1"/>
    </source>
</evidence>
<comment type="caution">
    <text evidence="1">The sequence shown here is derived from an EMBL/GenBank/DDBJ whole genome shotgun (WGS) entry which is preliminary data.</text>
</comment>
<proteinExistence type="predicted"/>
<sequence length="145" mass="17318">MAEVTSLRDLMQSLPQELYKEIYNLTFTANQKVLYITKTYYRPPHLTRIDHNSRTKFVASYYRNTTFLFTRRRTFRRWKSALAHVSNTAFHKLYLAIVPHNRSWYAGEPESLCPELGMRLEYIEAEGIMEMMLMQEAEEDLDRLP</sequence>
<protein>
    <recommendedName>
        <fullName evidence="3">F-box domain-containing protein</fullName>
    </recommendedName>
</protein>
<accession>A0A2S6CA67</accession>
<evidence type="ECO:0000313" key="2">
    <source>
        <dbReference type="Proteomes" id="UP000237631"/>
    </source>
</evidence>
<dbReference type="Proteomes" id="UP000237631">
    <property type="component" value="Unassembled WGS sequence"/>
</dbReference>
<dbReference type="OrthoDB" id="3650741at2759"/>
<dbReference type="AlphaFoldDB" id="A0A2S6CA67"/>
<dbReference type="EMBL" id="PNEN01000515">
    <property type="protein sequence ID" value="PPJ56617.1"/>
    <property type="molecule type" value="Genomic_DNA"/>
</dbReference>